<protein>
    <recommendedName>
        <fullName evidence="3">AAA family ATPase</fullName>
    </recommendedName>
</protein>
<keyword evidence="2" id="KW-1185">Reference proteome</keyword>
<dbReference type="EMBL" id="CP043930">
    <property type="protein sequence ID" value="QGQ22338.1"/>
    <property type="molecule type" value="Genomic_DNA"/>
</dbReference>
<name>A0A6I6A8I1_9PLAN</name>
<evidence type="ECO:0000313" key="1">
    <source>
        <dbReference type="EMBL" id="QGQ22338.1"/>
    </source>
</evidence>
<dbReference type="InterPro" id="IPR027417">
    <property type="entry name" value="P-loop_NTPase"/>
</dbReference>
<organism evidence="1 2">
    <name type="scientific">Gimesia benthica</name>
    <dbReference type="NCBI Taxonomy" id="2608982"/>
    <lineage>
        <taxon>Bacteria</taxon>
        <taxon>Pseudomonadati</taxon>
        <taxon>Planctomycetota</taxon>
        <taxon>Planctomycetia</taxon>
        <taxon>Planctomycetales</taxon>
        <taxon>Planctomycetaceae</taxon>
        <taxon>Gimesia</taxon>
    </lineage>
</organism>
<dbReference type="SUPFAM" id="SSF52540">
    <property type="entry name" value="P-loop containing nucleoside triphosphate hydrolases"/>
    <property type="match status" value="1"/>
</dbReference>
<evidence type="ECO:0000313" key="2">
    <source>
        <dbReference type="Proteomes" id="UP000427281"/>
    </source>
</evidence>
<reference evidence="1 2" key="1">
    <citation type="submission" date="2019-09" db="EMBL/GenBank/DDBJ databases">
        <title>Gimesia benthica sp. nov., a novel bacterium isolated from deep-sea water of the Northwest Indian Ocean.</title>
        <authorList>
            <person name="Dai X."/>
        </authorList>
    </citation>
    <scope>NUCLEOTIDE SEQUENCE [LARGE SCALE GENOMIC DNA]</scope>
    <source>
        <strain evidence="1 2">E7</strain>
    </source>
</reference>
<gene>
    <name evidence="1" type="ORF">F1728_06475</name>
</gene>
<dbReference type="KEGG" id="gim:F1728_06475"/>
<evidence type="ECO:0008006" key="3">
    <source>
        <dbReference type="Google" id="ProtNLM"/>
    </source>
</evidence>
<dbReference type="Proteomes" id="UP000427281">
    <property type="component" value="Chromosome"/>
</dbReference>
<proteinExistence type="predicted"/>
<dbReference type="AlphaFoldDB" id="A0A6I6A8I1"/>
<accession>A0A6I6A8I1</accession>
<dbReference type="RefSeq" id="WP_155363419.1">
    <property type="nucleotide sequence ID" value="NZ_CP043930.1"/>
</dbReference>
<sequence length="301" mass="34888">MESINRSLTRLEKKQQTLKNMIKMISQFQYHSIFIISNGGTGKSYTITRTLEEEGQDMVLFNSHCTTLQLYRVLYENRNNDAVLFFDDCDSLYTSASALGILRSALYGQPNRIVTYNSSQLPDDLPTRFETTSRFIFCANQIPKKNPMFDAVLSRCLVYRLDLSNQEIIEQFRVMATDGYPGCPPEAAAEIIDYIEEQGSEKQLSMRLLTPAIRIYKFCTVEGTDWRPVLNAQLQTLGRPASATKRISNRERDFRILQIALRKYPDQPLEQCQYYMEKTTKSRASFYRVLARFKEQTEESE</sequence>
<dbReference type="Gene3D" id="3.40.50.300">
    <property type="entry name" value="P-loop containing nucleotide triphosphate hydrolases"/>
    <property type="match status" value="1"/>
</dbReference>